<dbReference type="InterPro" id="IPR026444">
    <property type="entry name" value="Secre_tail"/>
</dbReference>
<dbReference type="Pfam" id="PF18998">
    <property type="entry name" value="Flg_new_2"/>
    <property type="match status" value="6"/>
</dbReference>
<evidence type="ECO:0000313" key="4">
    <source>
        <dbReference type="Proteomes" id="UP000576082"/>
    </source>
</evidence>
<keyword evidence="4" id="KW-1185">Reference proteome</keyword>
<evidence type="ECO:0000313" key="3">
    <source>
        <dbReference type="EMBL" id="NME71015.1"/>
    </source>
</evidence>
<gene>
    <name evidence="3" type="ORF">HHU12_23810</name>
</gene>
<accession>A0A7X9RYI4</accession>
<reference evidence="3 4" key="1">
    <citation type="submission" date="2020-04" db="EMBL/GenBank/DDBJ databases">
        <title>Flammeovirga sp. SR4, a novel species isolated from seawater.</title>
        <authorList>
            <person name="Wang X."/>
        </authorList>
    </citation>
    <scope>NUCLEOTIDE SEQUENCE [LARGE SCALE GENOMIC DNA]</scope>
    <source>
        <strain evidence="3 4">ATCC 23126</strain>
    </source>
</reference>
<dbReference type="NCBIfam" id="TIGR04183">
    <property type="entry name" value="Por_Secre_tail"/>
    <property type="match status" value="1"/>
</dbReference>
<proteinExistence type="predicted"/>
<dbReference type="RefSeq" id="WP_169659239.1">
    <property type="nucleotide sequence ID" value="NZ_JABANE010000083.1"/>
</dbReference>
<dbReference type="Gene3D" id="2.160.20.110">
    <property type="match status" value="5"/>
</dbReference>
<dbReference type="EMBL" id="JABANE010000083">
    <property type="protein sequence ID" value="NME71015.1"/>
    <property type="molecule type" value="Genomic_DNA"/>
</dbReference>
<organism evidence="3 4">
    <name type="scientific">Flammeovirga aprica JL-4</name>
    <dbReference type="NCBI Taxonomy" id="694437"/>
    <lineage>
        <taxon>Bacteria</taxon>
        <taxon>Pseudomonadati</taxon>
        <taxon>Bacteroidota</taxon>
        <taxon>Cytophagia</taxon>
        <taxon>Cytophagales</taxon>
        <taxon>Flammeovirgaceae</taxon>
        <taxon>Flammeovirga</taxon>
    </lineage>
</organism>
<feature type="domain" description="Bacterial repeat" evidence="2">
    <location>
        <begin position="1657"/>
        <end position="1715"/>
    </location>
</feature>
<feature type="domain" description="Bacterial repeat" evidence="2">
    <location>
        <begin position="2095"/>
        <end position="2153"/>
    </location>
</feature>
<dbReference type="Proteomes" id="UP000576082">
    <property type="component" value="Unassembled WGS sequence"/>
</dbReference>
<sequence>MKHIFYLIFICLNVTVAVGQTKPDKGDGSELYPYFIENTEHLRWISEGDGESSSSDRMKASYIMVNNIDLSASSTWNEGLGFTPIGATESTPFIGNFDGNGKRISNLFINNPTVRYQGLFGFIDDGNVHHLEVENATITGDRFCGVLSGKITNSSTVHDIIISGTVNGNRGVGGLSGEINFTSEVHHIISFASATVPNNEKNVGGIAGVIYNSSSISDTYATGEVSGDSNKGGITGAGHYASGNQLVKLNKVYWDTETTTQTSNELVDDALFGLETVDFASNEKFDWDFESTWNIKLNATYDNINQRPYLNWMGLKVVKLINYDTALGTITGDGYYAQGEEVTLKVEPAENVEFVHWLIGDEVYSTAKEITVTVTEDLYIQPVFEDQKFKITEVYTARGGVFTTEGEAVANIIYATQFDVVDLVVSPNKGYELKEVKVNGISLGMVEQFTLSEINEDKEIEVTFEPYQYAIPEGEGTEANPYKISSLEELRWLSQGDTTTTIDDKARFASYYLLVNDIDASSTVNWNNDKGFLPIGTESEPFTGTFLGSLNEINGLSIHREKQNYVALFGYLSGATITNLQLKKVAITGARYTASLAGKAVKSSQINTVISEGNVLGERHVGGVFGDLNDASVATFIISGVNTSVIATEKNVGGITGVMYNNAVLDFSYAYGSVSGDSNTGGLVGAGHNNPDNANVVTVSNSYWDKETTTQTVSAGSTEDFGMPTSLFSEISTFQNWDFESKWKMAQYDDYDVNTRPFFKAIGLLSVAILNTTPEYGKVEGEGAYPENSEVKLIANPVEGVDFKGWKSGDVILSEAKEYTFTLQENTIIEAVFEPIYYTVKEVPSARGSVLQEEIEMTIFDIKEFTILPNTGYEVIDVTLNGESIGRVPTIKLEKVATDTEIEVAYGPYQYTIPEGEGSAENPYRISTLEELRWLSQGDTTTGIGNGTRWSYHYELIENIDASATKVWNAGLGFSPIGDDAKNFKGVFNGNSNVITDLTINRPTQTNIGLFGYSSGAQISQIEIRNVAFIGLRNVGAVIGKADASTEVNNIIASGSVYGERGIGGLFGDINSESNGTYLISAVDVSVYEGEKNAGGLAGTMYNKVTISNAYAFGKVNASSNVGGLVGTGHFSNENNLSIITDSYWDTETTTQMTSAGVEDTFGLPSASFSDLENLGNWAGDDAWEITQNADYDELPRPYFKWMGQYTVNVNNATPELGTVEGAGSYPRNSEVTLKASPVEGANFIHWKNGDEVVSENKEYTLTLNNNKSFIAVFEPILYKVTAIYSPNGSVLSDTVWMDVTMDEEFEIMANRGYEVDEVLLNGVSIGRVPTVKIEQPTSDIEIEVLFKTYNYTIPQGEGTSGNPYKITSLEELRWYSQGDTTTGIGDGTRWSSYVLLMNDLDATATQEWNAGLGFLPIGNSDKNFTGSFEGNYKTIKNLYINRPILSNTGFIGYANGAEIRHLELENIQVTGLRNVGSVIGKADNSSKVTHLLVSGKVHGERGVGGLFGDFNSNSYGANLISGVDVSVYEGEKNIGGLSGTMYNKSSITHAIAFGEISGSSNVGGLAGTGHFSNENNLVTITDSYWDIETTGQTTSAGSEAVYGLPTVAFSDAQNFENWDFETTYEITQDDAYGTASRPFFKWLNQVSVIVLNENPIYGEIIGDGAYYIGSDVTLKAVPHTGTTFGHWKVNDEIVSEAKEYTFEVDEDVIVEAVFIPSIYQVDVLPSTQGVITPESVSMTYFDTQEFTITPNIGYEVEDIKINGQSLGSLPSFTLEKVEEDKQIEVLFKAFDYEIPQGDGSKENPYLISTLKELRWFAEGSASSEIDDKTRWNSYVELINNIEAEETKDWNAGLGFRPIGNSTNNFKGHFNGNGYKIKNLTIHRPKERNIGLIGFASSGATVENVQMLEVDFTGERFIGAIVGRTDSVLVSKISATGKVHGERFIGGLLGDLSKKSQLEKSISFVNASAVEGERNVGGLVGAIYNESIIDRCYAVGEVTGASSTGGLIGTGHTEGTVVSNSYWDLETTGQNSSHIQGSNGAITTGLFSNADTFEGWDFENEWTIAIENDYDMHPRPYFSGIEKRSVTASNNKPKWGTQEGSGRYAIGETVKLSALPNGGHFFIEWQLNGVYYSDSQNIKVEVGESDTEYVAIYGAEEHFIYVTQTANGTISPETSMVYHHDDITFTIIPDEGFDVDYLIVDNDTLEGAMTYTFEEVKQSYDFTAVFKVYEPQIFLIPALAGDNGSIEPQLAEVEEGMDFTFEIIPDSGYEVEQVFVDGDSVGAMTNFTFTDVWEHRTISAIFKKSTVTDIEDNQAHLKVYPNPFEDQITIELSKASNIKVVDLMGKVILQKELTQPKNRIALHGIPSGIYILLIDDLKHIKIKKR</sequence>
<protein>
    <submittedName>
        <fullName evidence="3">T9SS type A sorting domain-containing protein</fullName>
    </submittedName>
</protein>
<evidence type="ECO:0000259" key="1">
    <source>
        <dbReference type="Pfam" id="PF18962"/>
    </source>
</evidence>
<feature type="domain" description="Bacterial repeat" evidence="2">
    <location>
        <begin position="772"/>
        <end position="836"/>
    </location>
</feature>
<feature type="domain" description="Secretion system C-terminal sorting" evidence="1">
    <location>
        <begin position="2319"/>
        <end position="2384"/>
    </location>
</feature>
<name>A0A7X9RYI4_9BACT</name>
<dbReference type="Pfam" id="PF18962">
    <property type="entry name" value="Por_Secre_tail"/>
    <property type="match status" value="1"/>
</dbReference>
<dbReference type="InterPro" id="IPR044060">
    <property type="entry name" value="Bacterial_rp_domain"/>
</dbReference>
<feature type="domain" description="Bacterial repeat" evidence="2">
    <location>
        <begin position="1206"/>
        <end position="1277"/>
    </location>
</feature>
<evidence type="ECO:0000259" key="2">
    <source>
        <dbReference type="Pfam" id="PF18998"/>
    </source>
</evidence>
<feature type="domain" description="Bacterial repeat" evidence="2">
    <location>
        <begin position="325"/>
        <end position="386"/>
    </location>
</feature>
<feature type="domain" description="Bacterial repeat" evidence="2">
    <location>
        <begin position="2162"/>
        <end position="2227"/>
    </location>
</feature>
<comment type="caution">
    <text evidence="3">The sequence shown here is derived from an EMBL/GenBank/DDBJ whole genome shotgun (WGS) entry which is preliminary data.</text>
</comment>